<name>A0ABW1QTB6_9ACTN</name>
<keyword evidence="2" id="KW-1185">Reference proteome</keyword>
<reference evidence="2" key="1">
    <citation type="journal article" date="2019" name="Int. J. Syst. Evol. Microbiol.">
        <title>The Global Catalogue of Microorganisms (GCM) 10K type strain sequencing project: providing services to taxonomists for standard genome sequencing and annotation.</title>
        <authorList>
            <consortium name="The Broad Institute Genomics Platform"/>
            <consortium name="The Broad Institute Genome Sequencing Center for Infectious Disease"/>
            <person name="Wu L."/>
            <person name="Ma J."/>
        </authorList>
    </citation>
    <scope>NUCLEOTIDE SEQUENCE [LARGE SCALE GENOMIC DNA]</scope>
    <source>
        <strain evidence="2">DFY28</strain>
    </source>
</reference>
<dbReference type="EMBL" id="JBHSQI010000001">
    <property type="protein sequence ID" value="MFC6152087.1"/>
    <property type="molecule type" value="Genomic_DNA"/>
</dbReference>
<protein>
    <submittedName>
        <fullName evidence="1">Uncharacterized protein</fullName>
    </submittedName>
</protein>
<evidence type="ECO:0000313" key="2">
    <source>
        <dbReference type="Proteomes" id="UP001596098"/>
    </source>
</evidence>
<organism evidence="1 2">
    <name type="scientific">Nocardioides yefusunii</name>
    <dbReference type="NCBI Taxonomy" id="2500546"/>
    <lineage>
        <taxon>Bacteria</taxon>
        <taxon>Bacillati</taxon>
        <taxon>Actinomycetota</taxon>
        <taxon>Actinomycetes</taxon>
        <taxon>Propionibacteriales</taxon>
        <taxon>Nocardioidaceae</taxon>
        <taxon>Nocardioides</taxon>
    </lineage>
</organism>
<dbReference type="Proteomes" id="UP001596098">
    <property type="component" value="Unassembled WGS sequence"/>
</dbReference>
<accession>A0ABW1QTB6</accession>
<gene>
    <name evidence="1" type="ORF">ACFPWU_00185</name>
</gene>
<sequence length="113" mass="12660">MPASRSARQRKAGVEAGPLAVARIDLADDDSFVYKFTCTECEVPRPGTGTRAWGTYRRGEDNGYMASMDRWILHLESKHADLTADDAPCLRYLAEAHERLDAQRSARTEQQDS</sequence>
<dbReference type="RefSeq" id="WP_128220100.1">
    <property type="nucleotide sequence ID" value="NZ_CP034929.1"/>
</dbReference>
<proteinExistence type="predicted"/>
<evidence type="ECO:0000313" key="1">
    <source>
        <dbReference type="EMBL" id="MFC6152087.1"/>
    </source>
</evidence>
<comment type="caution">
    <text evidence="1">The sequence shown here is derived from an EMBL/GenBank/DDBJ whole genome shotgun (WGS) entry which is preliminary data.</text>
</comment>